<protein>
    <submittedName>
        <fullName evidence="1">Uncharacterized protein</fullName>
    </submittedName>
</protein>
<dbReference type="EMBL" id="POUA01000221">
    <property type="protein sequence ID" value="PZG38104.1"/>
    <property type="molecule type" value="Genomic_DNA"/>
</dbReference>
<name>A0A2W2HGG7_9ACTN</name>
<sequence>MIPDRFYRRWEVAAMFGVADVTVSRWSREGYLARISVPGSRPRIPGSAIIALIRWCIGETYELPGGGQ</sequence>
<evidence type="ECO:0000313" key="1">
    <source>
        <dbReference type="EMBL" id="PZG38104.1"/>
    </source>
</evidence>
<keyword evidence="2" id="KW-1185">Reference proteome</keyword>
<dbReference type="AlphaFoldDB" id="A0A2W2HGG7"/>
<dbReference type="InterPro" id="IPR009061">
    <property type="entry name" value="DNA-bd_dom_put_sf"/>
</dbReference>
<dbReference type="RefSeq" id="WP_111169814.1">
    <property type="nucleotide sequence ID" value="NZ_POUA01000221.1"/>
</dbReference>
<reference evidence="1 2" key="1">
    <citation type="submission" date="2018-01" db="EMBL/GenBank/DDBJ databases">
        <title>Draft genome sequence of Sphaerisporangium sp. 7K107.</title>
        <authorList>
            <person name="Sahin N."/>
            <person name="Saygin H."/>
            <person name="Ay H."/>
        </authorList>
    </citation>
    <scope>NUCLEOTIDE SEQUENCE [LARGE SCALE GENOMIC DNA]</scope>
    <source>
        <strain evidence="1 2">7K107</strain>
    </source>
</reference>
<proteinExistence type="predicted"/>
<gene>
    <name evidence="1" type="ORF">C1I98_24670</name>
</gene>
<accession>A0A2W2HGG7</accession>
<evidence type="ECO:0000313" key="2">
    <source>
        <dbReference type="Proteomes" id="UP000248544"/>
    </source>
</evidence>
<comment type="caution">
    <text evidence="1">The sequence shown here is derived from an EMBL/GenBank/DDBJ whole genome shotgun (WGS) entry which is preliminary data.</text>
</comment>
<dbReference type="SUPFAM" id="SSF46955">
    <property type="entry name" value="Putative DNA-binding domain"/>
    <property type="match status" value="1"/>
</dbReference>
<dbReference type="Proteomes" id="UP000248544">
    <property type="component" value="Unassembled WGS sequence"/>
</dbReference>
<organism evidence="1 2">
    <name type="scientific">Spongiactinospora gelatinilytica</name>
    <dbReference type="NCBI Taxonomy" id="2666298"/>
    <lineage>
        <taxon>Bacteria</taxon>
        <taxon>Bacillati</taxon>
        <taxon>Actinomycetota</taxon>
        <taxon>Actinomycetes</taxon>
        <taxon>Streptosporangiales</taxon>
        <taxon>Streptosporangiaceae</taxon>
        <taxon>Spongiactinospora</taxon>
    </lineage>
</organism>